<dbReference type="OrthoDB" id="598046at2"/>
<evidence type="ECO:0000313" key="2">
    <source>
        <dbReference type="EMBL" id="SDW93701.1"/>
    </source>
</evidence>
<dbReference type="Proteomes" id="UP000182771">
    <property type="component" value="Unassembled WGS sequence"/>
</dbReference>
<name>A0A1H2XLD4_9FLAO</name>
<dbReference type="EMBL" id="FNND01000005">
    <property type="protein sequence ID" value="SDW93701.1"/>
    <property type="molecule type" value="Genomic_DNA"/>
</dbReference>
<dbReference type="GO" id="GO:0006508">
    <property type="term" value="P:proteolysis"/>
    <property type="evidence" value="ECO:0007669"/>
    <property type="project" value="UniProtKB-KW"/>
</dbReference>
<dbReference type="GeneID" id="85016614"/>
<proteinExistence type="predicted"/>
<comment type="caution">
    <text evidence="2">The sequence shown here is derived from an EMBL/GenBank/DDBJ whole genome shotgun (WGS) entry which is preliminary data.</text>
</comment>
<dbReference type="InterPro" id="IPR014719">
    <property type="entry name" value="Ribosomal_bL12_C/ClpS-like"/>
</dbReference>
<dbReference type="RefSeq" id="WP_016420976.1">
    <property type="nucleotide sequence ID" value="NZ_FNND01000005.1"/>
</dbReference>
<dbReference type="GO" id="GO:0030163">
    <property type="term" value="P:protein catabolic process"/>
    <property type="evidence" value="ECO:0007669"/>
    <property type="project" value="InterPro"/>
</dbReference>
<feature type="domain" description="Adaptor protein ClpS core" evidence="1">
    <location>
        <begin position="22"/>
        <end position="87"/>
    </location>
</feature>
<dbReference type="AlphaFoldDB" id="A0A1H2XLD4"/>
<dbReference type="Gene3D" id="3.30.1390.10">
    <property type="match status" value="1"/>
</dbReference>
<keyword evidence="2" id="KW-0378">Hydrolase</keyword>
<sequence length="96" mass="11100">MPQTQPLPNEAYDEDLLTEYADLYQIMLYNDDYNTFDYVIELLMEVCDHTYEQAEQCAALVHFSGKCPVKEGSYEDLLPRCSRLTRAGLTAEILPR</sequence>
<dbReference type="GO" id="GO:0008233">
    <property type="term" value="F:peptidase activity"/>
    <property type="evidence" value="ECO:0007669"/>
    <property type="project" value="UniProtKB-KW"/>
</dbReference>
<gene>
    <name evidence="2" type="ORF">SAMN05444420_105169</name>
</gene>
<dbReference type="InterPro" id="IPR003769">
    <property type="entry name" value="ClpS_core"/>
</dbReference>
<dbReference type="Pfam" id="PF02617">
    <property type="entry name" value="ClpS"/>
    <property type="match status" value="1"/>
</dbReference>
<evidence type="ECO:0000259" key="1">
    <source>
        <dbReference type="Pfam" id="PF02617"/>
    </source>
</evidence>
<keyword evidence="2" id="KW-0645">Protease</keyword>
<reference evidence="2 3" key="1">
    <citation type="submission" date="2016-10" db="EMBL/GenBank/DDBJ databases">
        <authorList>
            <person name="Varghese N."/>
            <person name="Submissions S."/>
        </authorList>
    </citation>
    <scope>NUCLEOTIDE SEQUENCE [LARGE SCALE GENOMIC DNA]</scope>
    <source>
        <strain evidence="2 3">DSM 11449</strain>
    </source>
</reference>
<dbReference type="SUPFAM" id="SSF54736">
    <property type="entry name" value="ClpS-like"/>
    <property type="match status" value="1"/>
</dbReference>
<accession>A0A1H2XLD4</accession>
<evidence type="ECO:0000313" key="3">
    <source>
        <dbReference type="Proteomes" id="UP000182771"/>
    </source>
</evidence>
<keyword evidence="3" id="KW-1185">Reference proteome</keyword>
<protein>
    <submittedName>
        <fullName evidence="2">ATP-dependent Clp protease adaptor protein ClpS</fullName>
    </submittedName>
</protein>
<organism evidence="2 3">
    <name type="scientific">Capnocytophaga granulosa</name>
    <dbReference type="NCBI Taxonomy" id="45242"/>
    <lineage>
        <taxon>Bacteria</taxon>
        <taxon>Pseudomonadati</taxon>
        <taxon>Bacteroidota</taxon>
        <taxon>Flavobacteriia</taxon>
        <taxon>Flavobacteriales</taxon>
        <taxon>Flavobacteriaceae</taxon>
        <taxon>Capnocytophaga</taxon>
    </lineage>
</organism>